<gene>
    <name evidence="5" type="ORF">ACFQY0_18830</name>
</gene>
<dbReference type="Pfam" id="PF00023">
    <property type="entry name" value="Ank"/>
    <property type="match status" value="2"/>
</dbReference>
<evidence type="ECO:0000313" key="6">
    <source>
        <dbReference type="Proteomes" id="UP001596472"/>
    </source>
</evidence>
<keyword evidence="6" id="KW-1185">Reference proteome</keyword>
<evidence type="ECO:0000256" key="3">
    <source>
        <dbReference type="PROSITE-ProRule" id="PRU00023"/>
    </source>
</evidence>
<dbReference type="RefSeq" id="WP_379715726.1">
    <property type="nucleotide sequence ID" value="NZ_JBHTBS010000014.1"/>
</dbReference>
<keyword evidence="2 3" id="KW-0040">ANK repeat</keyword>
<organism evidence="5 6">
    <name type="scientific">Haloferula chungangensis</name>
    <dbReference type="NCBI Taxonomy" id="1048331"/>
    <lineage>
        <taxon>Bacteria</taxon>
        <taxon>Pseudomonadati</taxon>
        <taxon>Verrucomicrobiota</taxon>
        <taxon>Verrucomicrobiia</taxon>
        <taxon>Verrucomicrobiales</taxon>
        <taxon>Verrucomicrobiaceae</taxon>
        <taxon>Haloferula</taxon>
    </lineage>
</organism>
<feature type="repeat" description="ANK" evidence="3">
    <location>
        <begin position="143"/>
        <end position="175"/>
    </location>
</feature>
<dbReference type="Gene3D" id="1.25.40.20">
    <property type="entry name" value="Ankyrin repeat-containing domain"/>
    <property type="match status" value="4"/>
</dbReference>
<proteinExistence type="predicted"/>
<accession>A0ABW2L9Y5</accession>
<dbReference type="PANTHER" id="PTHR24126:SF14">
    <property type="entry name" value="ANK_REP_REGION DOMAIN-CONTAINING PROTEIN"/>
    <property type="match status" value="1"/>
</dbReference>
<evidence type="ECO:0000313" key="5">
    <source>
        <dbReference type="EMBL" id="MFC7339256.1"/>
    </source>
</evidence>
<dbReference type="PROSITE" id="PS50297">
    <property type="entry name" value="ANK_REP_REGION"/>
    <property type="match status" value="6"/>
</dbReference>
<sequence length="452" mass="47711">MLAVSSSAFADDLDRLLEATDRDDVEAVEALVVSGNLATQANRHGVTALSLACRNGNAEMVRLLLEAGADANAVLAGGETCLMTASRTGSSECVKALIAEGAEVNAKERRGQTALMWAAAEGHQEAVKCLLENGAELGTSLDSGFTPLLFAARQGHIGVAKILLDAGADANEVAEPKKPNGKLMRPGTSPLMLAVENGHFELALELVKAGADPNDQRSRYTPLHAMSWVRKSVRGDGVNGMPPPDGSGSVTSLECVRKLVEAGADVNARLKNGRGNAEAMNPKGATPFFMAAETCDLPFMRLLVELGADPTIPNADNTPPILMVCGIGVNAPGEEAGTEDDAIEALLYLLELGADINATDNNRETVMHGAAYKASLKLVALLDEKGADIKVWNQKNRYGRTPLTIARGYRRGNFRPIVEMMDAVEALMTKNGEEVPPRGDGGPDTKKKGYGK</sequence>
<dbReference type="InterPro" id="IPR036770">
    <property type="entry name" value="Ankyrin_rpt-contain_sf"/>
</dbReference>
<feature type="region of interest" description="Disordered" evidence="4">
    <location>
        <begin position="430"/>
        <end position="452"/>
    </location>
</feature>
<dbReference type="SUPFAM" id="SSF48403">
    <property type="entry name" value="Ankyrin repeat"/>
    <property type="match status" value="1"/>
</dbReference>
<feature type="repeat" description="ANK" evidence="3">
    <location>
        <begin position="283"/>
        <end position="315"/>
    </location>
</feature>
<dbReference type="PROSITE" id="PS50088">
    <property type="entry name" value="ANK_REPEAT"/>
    <property type="match status" value="7"/>
</dbReference>
<comment type="caution">
    <text evidence="5">The sequence shown here is derived from an EMBL/GenBank/DDBJ whole genome shotgun (WGS) entry which is preliminary data.</text>
</comment>
<keyword evidence="1" id="KW-0677">Repeat</keyword>
<dbReference type="InterPro" id="IPR002110">
    <property type="entry name" value="Ankyrin_rpt"/>
</dbReference>
<reference evidence="6" key="1">
    <citation type="journal article" date="2019" name="Int. J. Syst. Evol. Microbiol.">
        <title>The Global Catalogue of Microorganisms (GCM) 10K type strain sequencing project: providing services to taxonomists for standard genome sequencing and annotation.</title>
        <authorList>
            <consortium name="The Broad Institute Genomics Platform"/>
            <consortium name="The Broad Institute Genome Sequencing Center for Infectious Disease"/>
            <person name="Wu L."/>
            <person name="Ma J."/>
        </authorList>
    </citation>
    <scope>NUCLEOTIDE SEQUENCE [LARGE SCALE GENOMIC DNA]</scope>
    <source>
        <strain evidence="6">CGMCC 4.1467</strain>
    </source>
</reference>
<feature type="repeat" description="ANK" evidence="3">
    <location>
        <begin position="186"/>
        <end position="218"/>
    </location>
</feature>
<feature type="repeat" description="ANK" evidence="3">
    <location>
        <begin position="44"/>
        <end position="76"/>
    </location>
</feature>
<feature type="compositionally biased region" description="Basic and acidic residues" evidence="4">
    <location>
        <begin position="431"/>
        <end position="452"/>
    </location>
</feature>
<dbReference type="EMBL" id="JBHTBS010000014">
    <property type="protein sequence ID" value="MFC7339256.1"/>
    <property type="molecule type" value="Genomic_DNA"/>
</dbReference>
<name>A0ABW2L9Y5_9BACT</name>
<evidence type="ECO:0000256" key="2">
    <source>
        <dbReference type="ARBA" id="ARBA00023043"/>
    </source>
</evidence>
<dbReference type="PRINTS" id="PR01415">
    <property type="entry name" value="ANKYRIN"/>
</dbReference>
<feature type="repeat" description="ANK" evidence="3">
    <location>
        <begin position="110"/>
        <end position="142"/>
    </location>
</feature>
<evidence type="ECO:0000256" key="1">
    <source>
        <dbReference type="ARBA" id="ARBA00022737"/>
    </source>
</evidence>
<evidence type="ECO:0000256" key="4">
    <source>
        <dbReference type="SAM" id="MobiDB-lite"/>
    </source>
</evidence>
<dbReference type="SMART" id="SM00248">
    <property type="entry name" value="ANK"/>
    <property type="match status" value="9"/>
</dbReference>
<dbReference type="Proteomes" id="UP001596472">
    <property type="component" value="Unassembled WGS sequence"/>
</dbReference>
<protein>
    <submittedName>
        <fullName evidence="5">Ankyrin repeat domain-containing protein</fullName>
    </submittedName>
</protein>
<dbReference type="PANTHER" id="PTHR24126">
    <property type="entry name" value="ANKYRIN REPEAT, PH AND SEC7 DOMAIN CONTAINING PROTEIN SECG-RELATED"/>
    <property type="match status" value="1"/>
</dbReference>
<feature type="repeat" description="ANK" evidence="3">
    <location>
        <begin position="77"/>
        <end position="109"/>
    </location>
</feature>
<dbReference type="Pfam" id="PF12796">
    <property type="entry name" value="Ank_2"/>
    <property type="match status" value="1"/>
</dbReference>
<feature type="repeat" description="ANK" evidence="3">
    <location>
        <begin position="362"/>
        <end position="394"/>
    </location>
</feature>